<accession>A0AAE3KR27</accession>
<evidence type="ECO:0000313" key="3">
    <source>
        <dbReference type="Proteomes" id="UP001204953"/>
    </source>
</evidence>
<comment type="caution">
    <text evidence="2">The sequence shown here is derived from an EMBL/GenBank/DDBJ whole genome shotgun (WGS) entry which is preliminary data.</text>
</comment>
<reference evidence="2" key="1">
    <citation type="submission" date="2022-06" db="EMBL/GenBank/DDBJ databases">
        <title>New cyanobacteria of genus Symplocastrum in benthos of Lake Baikal.</title>
        <authorList>
            <person name="Sorokovikova E."/>
            <person name="Tikhonova I."/>
            <person name="Krasnopeev A."/>
            <person name="Evseev P."/>
            <person name="Gladkikh A."/>
            <person name="Belykh O."/>
        </authorList>
    </citation>
    <scope>NUCLEOTIDE SEQUENCE</scope>
    <source>
        <strain evidence="2">BBK-W-15</strain>
    </source>
</reference>
<dbReference type="NCBIfam" id="NF033521">
    <property type="entry name" value="lasso_leader_L3"/>
    <property type="match status" value="1"/>
</dbReference>
<feature type="region of interest" description="Disordered" evidence="1">
    <location>
        <begin position="1"/>
        <end position="41"/>
    </location>
</feature>
<dbReference type="RefSeq" id="WP_254013978.1">
    <property type="nucleotide sequence ID" value="NZ_JAMZMM010000299.1"/>
</dbReference>
<dbReference type="AlphaFoldDB" id="A0AAE3KR27"/>
<evidence type="ECO:0000313" key="2">
    <source>
        <dbReference type="EMBL" id="MCP2731233.1"/>
    </source>
</evidence>
<protein>
    <submittedName>
        <fullName evidence="2">Lasso RiPP family leader peptide-containing protein</fullName>
    </submittedName>
</protein>
<keyword evidence="3" id="KW-1185">Reference proteome</keyword>
<evidence type="ECO:0000256" key="1">
    <source>
        <dbReference type="SAM" id="MobiDB-lite"/>
    </source>
</evidence>
<proteinExistence type="predicted"/>
<sequence length="41" mass="4485">MQSNQQAQVKKPYRKPMVTNHGGVEEVTLEGSGMPIDQGDV</sequence>
<gene>
    <name evidence="2" type="ORF">NJ959_22675</name>
</gene>
<name>A0AAE3KR27_9CYAN</name>
<organism evidence="2 3">
    <name type="scientific">Limnofasciculus baicalensis BBK-W-15</name>
    <dbReference type="NCBI Taxonomy" id="2699891"/>
    <lineage>
        <taxon>Bacteria</taxon>
        <taxon>Bacillati</taxon>
        <taxon>Cyanobacteriota</taxon>
        <taxon>Cyanophyceae</taxon>
        <taxon>Coleofasciculales</taxon>
        <taxon>Coleofasciculaceae</taxon>
        <taxon>Limnofasciculus</taxon>
        <taxon>Limnofasciculus baicalensis</taxon>
    </lineage>
</organism>
<dbReference type="Proteomes" id="UP001204953">
    <property type="component" value="Unassembled WGS sequence"/>
</dbReference>
<dbReference type="EMBL" id="JAMZMM010000299">
    <property type="protein sequence ID" value="MCP2731233.1"/>
    <property type="molecule type" value="Genomic_DNA"/>
</dbReference>